<gene>
    <name evidence="1" type="ORF">ANCCAN_20230</name>
</gene>
<protein>
    <submittedName>
        <fullName evidence="1">Uncharacterized protein</fullName>
    </submittedName>
</protein>
<sequence length="114" mass="12805">MCILMFTYGWKEFTVKQPSVAAVWKVVFRAKFPDCPTPSIDLCCNRFVPLSLHVLYSVAVYVYYNARLGGICEDAPKGSWLDEATLLLTGKLDHHANISNCSHCLGVLLFQSFL</sequence>
<evidence type="ECO:0000313" key="2">
    <source>
        <dbReference type="Proteomes" id="UP000252519"/>
    </source>
</evidence>
<proteinExistence type="predicted"/>
<accession>A0A368FT10</accession>
<feature type="non-terminal residue" evidence="1">
    <location>
        <position position="114"/>
    </location>
</feature>
<evidence type="ECO:0000313" key="1">
    <source>
        <dbReference type="EMBL" id="RCN33930.1"/>
    </source>
</evidence>
<organism evidence="1 2">
    <name type="scientific">Ancylostoma caninum</name>
    <name type="common">Dog hookworm</name>
    <dbReference type="NCBI Taxonomy" id="29170"/>
    <lineage>
        <taxon>Eukaryota</taxon>
        <taxon>Metazoa</taxon>
        <taxon>Ecdysozoa</taxon>
        <taxon>Nematoda</taxon>
        <taxon>Chromadorea</taxon>
        <taxon>Rhabditida</taxon>
        <taxon>Rhabditina</taxon>
        <taxon>Rhabditomorpha</taxon>
        <taxon>Strongyloidea</taxon>
        <taxon>Ancylostomatidae</taxon>
        <taxon>Ancylostomatinae</taxon>
        <taxon>Ancylostoma</taxon>
    </lineage>
</organism>
<comment type="caution">
    <text evidence="1">The sequence shown here is derived from an EMBL/GenBank/DDBJ whole genome shotgun (WGS) entry which is preliminary data.</text>
</comment>
<keyword evidence="2" id="KW-1185">Reference proteome</keyword>
<reference evidence="1 2" key="1">
    <citation type="submission" date="2014-10" db="EMBL/GenBank/DDBJ databases">
        <title>Draft genome of the hookworm Ancylostoma caninum.</title>
        <authorList>
            <person name="Mitreva M."/>
        </authorList>
    </citation>
    <scope>NUCLEOTIDE SEQUENCE [LARGE SCALE GENOMIC DNA]</scope>
    <source>
        <strain evidence="1 2">Baltimore</strain>
    </source>
</reference>
<dbReference type="Proteomes" id="UP000252519">
    <property type="component" value="Unassembled WGS sequence"/>
</dbReference>
<name>A0A368FT10_ANCCA</name>
<dbReference type="EMBL" id="JOJR01000848">
    <property type="protein sequence ID" value="RCN33930.1"/>
    <property type="molecule type" value="Genomic_DNA"/>
</dbReference>
<dbReference type="AlphaFoldDB" id="A0A368FT10"/>